<evidence type="ECO:0000256" key="6">
    <source>
        <dbReference type="ARBA" id="ARBA00023163"/>
    </source>
</evidence>
<keyword evidence="3 10" id="KW-0479">Metal-binding</keyword>
<feature type="binding site" evidence="10">
    <location>
        <position position="99"/>
    </location>
    <ligand>
        <name>Zn(2+)</name>
        <dbReference type="ChEBI" id="CHEBI:29105"/>
        <label>2</label>
    </ligand>
</feature>
<evidence type="ECO:0000259" key="12">
    <source>
        <dbReference type="PROSITE" id="PS51133"/>
    </source>
</evidence>
<feature type="binding site" evidence="10">
    <location>
        <position position="48"/>
    </location>
    <ligand>
        <name>Zn(2+)</name>
        <dbReference type="ChEBI" id="CHEBI:29105"/>
        <label>1</label>
    </ligand>
</feature>
<dbReference type="InterPro" id="IPR012164">
    <property type="entry name" value="Rpa12/Rpb9/Rpc10/TFS"/>
</dbReference>
<dbReference type="GO" id="GO:0006363">
    <property type="term" value="P:termination of RNA polymerase I transcription"/>
    <property type="evidence" value="ECO:0007669"/>
    <property type="project" value="TreeGrafter"/>
</dbReference>
<dbReference type="GO" id="GO:0005654">
    <property type="term" value="C:nucleoplasm"/>
    <property type="evidence" value="ECO:0007669"/>
    <property type="project" value="UniProtKB-ARBA"/>
</dbReference>
<keyword evidence="14" id="KW-1185">Reference proteome</keyword>
<dbReference type="AlphaFoldDB" id="A0AAV7BWC3"/>
<dbReference type="PROSITE" id="PS51133">
    <property type="entry name" value="ZF_TFIIS_2"/>
    <property type="match status" value="1"/>
</dbReference>
<comment type="subcellular location">
    <subcellularLocation>
        <location evidence="1">Nucleus</location>
        <location evidence="1">Nucleolus</location>
    </subcellularLocation>
</comment>
<dbReference type="PANTHER" id="PTHR11239">
    <property type="entry name" value="DNA-DIRECTED RNA POLYMERASE"/>
    <property type="match status" value="1"/>
</dbReference>
<dbReference type="InterPro" id="IPR019761">
    <property type="entry name" value="DNA-dir_RNA_pol-M_15_CS"/>
</dbReference>
<evidence type="ECO:0000256" key="3">
    <source>
        <dbReference type="ARBA" id="ARBA00022723"/>
    </source>
</evidence>
<dbReference type="EMBL" id="WNYA01000004">
    <property type="protein sequence ID" value="KAG8576674.1"/>
    <property type="molecule type" value="Genomic_DNA"/>
</dbReference>
<feature type="binding site" evidence="10">
    <location>
        <position position="51"/>
    </location>
    <ligand>
        <name>Zn(2+)</name>
        <dbReference type="ChEBI" id="CHEBI:29105"/>
        <label>1</label>
    </ligand>
</feature>
<reference evidence="13" key="1">
    <citation type="thesis" date="2020" institute="ProQuest LLC" country="789 East Eisenhower Parkway, Ann Arbor, MI, USA">
        <title>Comparative Genomics and Chromosome Evolution.</title>
        <authorList>
            <person name="Mudd A.B."/>
        </authorList>
    </citation>
    <scope>NUCLEOTIDE SEQUENCE</scope>
    <source>
        <strain evidence="13">237g6f4</strain>
        <tissue evidence="13">Blood</tissue>
    </source>
</reference>
<dbReference type="PANTHER" id="PTHR11239:SF14">
    <property type="entry name" value="DNA-DIRECTED RNA POLYMERASE I SUBUNIT RPA12"/>
    <property type="match status" value="1"/>
</dbReference>
<evidence type="ECO:0000256" key="4">
    <source>
        <dbReference type="ARBA" id="ARBA00022771"/>
    </source>
</evidence>
<accession>A0AAV7BWC3</accession>
<keyword evidence="5 10" id="KW-0862">Zinc</keyword>
<evidence type="ECO:0000313" key="14">
    <source>
        <dbReference type="Proteomes" id="UP000824782"/>
    </source>
</evidence>
<evidence type="ECO:0000256" key="5">
    <source>
        <dbReference type="ARBA" id="ARBA00022833"/>
    </source>
</evidence>
<feature type="binding site" evidence="10">
    <location>
        <position position="124"/>
    </location>
    <ligand>
        <name>Zn(2+)</name>
        <dbReference type="ChEBI" id="CHEBI:29105"/>
        <label>2</label>
    </ligand>
</feature>
<comment type="similarity">
    <text evidence="9">Belongs to the archaeal rpoM/eukaryotic RPA12/RPB9/RPC11 RNA polymerase family.</text>
</comment>
<keyword evidence="6 9" id="KW-0804">Transcription</keyword>
<name>A0AAV7BWC3_ENGPU</name>
<comment type="function">
    <text evidence="8">Core component of RNA polymerase I (Pol I), a DNA-dependent RNA polymerase which synthesizes ribosomal RNA precursors using the four ribonucleoside triphosphates as substrates. Can mediate Pol I proofreading of the nascent RNA transcript. Anchors into the Pol I active site to monitor transcription fidelity and cleave mis-incorporated 5'-ribonucleotides.</text>
</comment>
<dbReference type="GO" id="GO:0003899">
    <property type="term" value="F:DNA-directed RNA polymerase activity"/>
    <property type="evidence" value="ECO:0007669"/>
    <property type="project" value="InterPro"/>
</dbReference>
<dbReference type="Pfam" id="PF01096">
    <property type="entry name" value="Zn_ribbon_TFIIS"/>
    <property type="match status" value="1"/>
</dbReference>
<evidence type="ECO:0000256" key="8">
    <source>
        <dbReference type="ARBA" id="ARBA00044497"/>
    </source>
</evidence>
<dbReference type="Gene3D" id="2.20.25.10">
    <property type="match status" value="1"/>
</dbReference>
<comment type="function">
    <text evidence="9">DNA-dependent RNA polymerase catalyzes the transcription of DNA into RNA using the four ribonucleoside triphosphates as substrates.</text>
</comment>
<evidence type="ECO:0000256" key="7">
    <source>
        <dbReference type="ARBA" id="ARBA00023242"/>
    </source>
</evidence>
<evidence type="ECO:0000256" key="11">
    <source>
        <dbReference type="PIRSR" id="PIRSR005586-2"/>
    </source>
</evidence>
<dbReference type="PROSITE" id="PS01030">
    <property type="entry name" value="RNA_POL_M_15KD"/>
    <property type="match status" value="1"/>
</dbReference>
<sequence length="135" mass="14768">MTPAMFVSSRMASASCPTCFSSAPDFCSDCGSVLPSPGVQDTVICGVCGHCTEVSVFLEKCIQRTVVFNHLHSITGGQDESEDAAAIKGPLIDRRCSRCGYEKMAYHTRQMRSADEGQTVFYTCVQCRFQEKEDS</sequence>
<feature type="binding site" evidence="10">
    <location>
        <position position="127"/>
    </location>
    <ligand>
        <name>Zn(2+)</name>
        <dbReference type="ChEBI" id="CHEBI:29105"/>
        <label>2</label>
    </ligand>
</feature>
<dbReference type="CDD" id="cd10507">
    <property type="entry name" value="Zn-ribbon_RPA12"/>
    <property type="match status" value="1"/>
</dbReference>
<dbReference type="SMART" id="SM00440">
    <property type="entry name" value="ZnF_C2C2"/>
    <property type="match status" value="1"/>
</dbReference>
<comment type="caution">
    <text evidence="13">The sequence shown here is derived from an EMBL/GenBank/DDBJ whole genome shotgun (WGS) entry which is preliminary data.</text>
</comment>
<dbReference type="FunFam" id="2.20.25.10:FF:000020">
    <property type="entry name" value="DNA-directed RNA polymerase subunit"/>
    <property type="match status" value="1"/>
</dbReference>
<dbReference type="GO" id="GO:0008270">
    <property type="term" value="F:zinc ion binding"/>
    <property type="evidence" value="ECO:0007669"/>
    <property type="project" value="UniProtKB-KW"/>
</dbReference>
<dbReference type="InterPro" id="IPR034004">
    <property type="entry name" value="Zn_ribbon_RPA12_C"/>
</dbReference>
<keyword evidence="4 11" id="KW-0863">Zinc-finger</keyword>
<keyword evidence="7 9" id="KW-0539">Nucleus</keyword>
<dbReference type="SUPFAM" id="SSF57783">
    <property type="entry name" value="Zinc beta-ribbon"/>
    <property type="match status" value="1"/>
</dbReference>
<feature type="zinc finger region" description="C4-type" evidence="11">
    <location>
        <begin position="27"/>
        <end position="51"/>
    </location>
</feature>
<feature type="binding site" evidence="10">
    <location>
        <position position="30"/>
    </location>
    <ligand>
        <name>Zn(2+)</name>
        <dbReference type="ChEBI" id="CHEBI:29105"/>
        <label>1</label>
    </ligand>
</feature>
<dbReference type="GO" id="GO:0005736">
    <property type="term" value="C:RNA polymerase I complex"/>
    <property type="evidence" value="ECO:0007669"/>
    <property type="project" value="TreeGrafter"/>
</dbReference>
<feature type="binding site" evidence="10">
    <location>
        <position position="27"/>
    </location>
    <ligand>
        <name>Zn(2+)</name>
        <dbReference type="ChEBI" id="CHEBI:29105"/>
        <label>1</label>
    </ligand>
</feature>
<evidence type="ECO:0000313" key="13">
    <source>
        <dbReference type="EMBL" id="KAG8576674.1"/>
    </source>
</evidence>
<organism evidence="13 14">
    <name type="scientific">Engystomops pustulosus</name>
    <name type="common">Tungara frog</name>
    <name type="synonym">Physalaemus pustulosus</name>
    <dbReference type="NCBI Taxonomy" id="76066"/>
    <lineage>
        <taxon>Eukaryota</taxon>
        <taxon>Metazoa</taxon>
        <taxon>Chordata</taxon>
        <taxon>Craniata</taxon>
        <taxon>Vertebrata</taxon>
        <taxon>Euteleostomi</taxon>
        <taxon>Amphibia</taxon>
        <taxon>Batrachia</taxon>
        <taxon>Anura</taxon>
        <taxon>Neobatrachia</taxon>
        <taxon>Hyloidea</taxon>
        <taxon>Leptodactylidae</taxon>
        <taxon>Leiuperinae</taxon>
        <taxon>Engystomops</taxon>
    </lineage>
</organism>
<evidence type="ECO:0000256" key="1">
    <source>
        <dbReference type="ARBA" id="ARBA00004604"/>
    </source>
</evidence>
<dbReference type="Proteomes" id="UP000824782">
    <property type="component" value="Unassembled WGS sequence"/>
</dbReference>
<dbReference type="PIRSF" id="PIRSF005586">
    <property type="entry name" value="RNApol_RpoM"/>
    <property type="match status" value="1"/>
</dbReference>
<evidence type="ECO:0000256" key="9">
    <source>
        <dbReference type="PIRNR" id="PIRNR005586"/>
    </source>
</evidence>
<feature type="domain" description="TFIIS-type" evidence="12">
    <location>
        <begin position="92"/>
        <end position="132"/>
    </location>
</feature>
<evidence type="ECO:0000256" key="10">
    <source>
        <dbReference type="PIRSR" id="PIRSR005586-1"/>
    </source>
</evidence>
<evidence type="ECO:0000256" key="2">
    <source>
        <dbReference type="ARBA" id="ARBA00022478"/>
    </source>
</evidence>
<protein>
    <recommendedName>
        <fullName evidence="9">DNA-directed RNA polymerase subunit</fullName>
    </recommendedName>
</protein>
<gene>
    <name evidence="13" type="ORF">GDO81_009935</name>
</gene>
<dbReference type="GO" id="GO:0003676">
    <property type="term" value="F:nucleic acid binding"/>
    <property type="evidence" value="ECO:0007669"/>
    <property type="project" value="InterPro"/>
</dbReference>
<dbReference type="InterPro" id="IPR001222">
    <property type="entry name" value="Znf_TFIIS"/>
</dbReference>
<keyword evidence="2 9" id="KW-0240">DNA-directed RNA polymerase</keyword>
<feature type="binding site" evidence="10">
    <location>
        <position position="96"/>
    </location>
    <ligand>
        <name>Zn(2+)</name>
        <dbReference type="ChEBI" id="CHEBI:29105"/>
        <label>2</label>
    </ligand>
</feature>
<dbReference type="PROSITE" id="PS00466">
    <property type="entry name" value="ZF_TFIIS_1"/>
    <property type="match status" value="1"/>
</dbReference>
<proteinExistence type="inferred from homology"/>